<feature type="transmembrane region" description="Helical" evidence="1">
    <location>
        <begin position="12"/>
        <end position="30"/>
    </location>
</feature>
<dbReference type="WBParaSite" id="TCONS_00007962.p1">
    <property type="protein sequence ID" value="TCONS_00007962.p1"/>
    <property type="gene ID" value="XLOC_005973"/>
</dbReference>
<name>A0A0K0E451_STRER</name>
<keyword evidence="1" id="KW-0812">Transmembrane</keyword>
<dbReference type="WBParaSite" id="SSTP_0000426800.1">
    <property type="protein sequence ID" value="SSTP_0000426800.1"/>
    <property type="gene ID" value="SSTP_0000426800"/>
</dbReference>
<organism evidence="3">
    <name type="scientific">Strongyloides stercoralis</name>
    <name type="common">Threadworm</name>
    <dbReference type="NCBI Taxonomy" id="6248"/>
    <lineage>
        <taxon>Eukaryota</taxon>
        <taxon>Metazoa</taxon>
        <taxon>Ecdysozoa</taxon>
        <taxon>Nematoda</taxon>
        <taxon>Chromadorea</taxon>
        <taxon>Rhabditida</taxon>
        <taxon>Tylenchina</taxon>
        <taxon>Panagrolaimomorpha</taxon>
        <taxon>Strongyloidoidea</taxon>
        <taxon>Strongyloididae</taxon>
        <taxon>Strongyloides</taxon>
    </lineage>
</organism>
<evidence type="ECO:0000256" key="1">
    <source>
        <dbReference type="SAM" id="Phobius"/>
    </source>
</evidence>
<sequence>MKIYHIDYNILLFLYFLFFINNIVISNSNFNEISSSNKNYSIEDINFYKGNKNKTSKSVKNNSTSIVLAVKNKKLPKTKSLSKNITLFSEWDSNTSRVVCQYFVFGTLFGVVCSISACTCLIQPKNRREIPELSIDLPPPVLEDDGKPIRIGFGDDGLCYANILNEKEIPPLPDYYSALSLPNDIISSLHRQMILLGLIEEENNKNVIFNNQQTTMNI</sequence>
<evidence type="ECO:0000313" key="2">
    <source>
        <dbReference type="Proteomes" id="UP000035681"/>
    </source>
</evidence>
<reference evidence="3" key="1">
    <citation type="submission" date="2015-08" db="UniProtKB">
        <authorList>
            <consortium name="WormBaseParasite"/>
        </authorList>
    </citation>
    <scope>IDENTIFICATION</scope>
</reference>
<proteinExistence type="predicted"/>
<keyword evidence="1" id="KW-0472">Membrane</keyword>
<keyword evidence="1" id="KW-1133">Transmembrane helix</keyword>
<feature type="transmembrane region" description="Helical" evidence="1">
    <location>
        <begin position="102"/>
        <end position="122"/>
    </location>
</feature>
<dbReference type="AlphaFoldDB" id="A0A0K0E451"/>
<protein>
    <submittedName>
        <fullName evidence="3 4">Uncharacterized protein</fullName>
    </submittedName>
</protein>
<accession>A0A0K0E451</accession>
<evidence type="ECO:0000313" key="4">
    <source>
        <dbReference type="WBParaSite" id="TCONS_00007962.p1"/>
    </source>
</evidence>
<evidence type="ECO:0000313" key="3">
    <source>
        <dbReference type="WBParaSite" id="SSTP_0000426800.1"/>
    </source>
</evidence>
<dbReference type="Proteomes" id="UP000035681">
    <property type="component" value="Unplaced"/>
</dbReference>
<keyword evidence="2" id="KW-1185">Reference proteome</keyword>